<name>A0ABN1DE21_SACER</name>
<dbReference type="Proteomes" id="UP001500729">
    <property type="component" value="Unassembled WGS sequence"/>
</dbReference>
<gene>
    <name evidence="2" type="ORF">GCM10009533_45280</name>
</gene>
<dbReference type="InterPro" id="IPR001466">
    <property type="entry name" value="Beta-lactam-related"/>
</dbReference>
<evidence type="ECO:0000259" key="1">
    <source>
        <dbReference type="Pfam" id="PF00144"/>
    </source>
</evidence>
<dbReference type="PANTHER" id="PTHR46825">
    <property type="entry name" value="D-ALANYL-D-ALANINE-CARBOXYPEPTIDASE/ENDOPEPTIDASE AMPH"/>
    <property type="match status" value="1"/>
</dbReference>
<feature type="domain" description="Beta-lactamase-related" evidence="1">
    <location>
        <begin position="17"/>
        <end position="336"/>
    </location>
</feature>
<dbReference type="InterPro" id="IPR050491">
    <property type="entry name" value="AmpC-like"/>
</dbReference>
<evidence type="ECO:0000313" key="3">
    <source>
        <dbReference type="Proteomes" id="UP001500729"/>
    </source>
</evidence>
<dbReference type="Pfam" id="PF00144">
    <property type="entry name" value="Beta-lactamase"/>
    <property type="match status" value="1"/>
</dbReference>
<dbReference type="RefSeq" id="WP_009948866.1">
    <property type="nucleotide sequence ID" value="NZ_BAAAGS010000032.1"/>
</dbReference>
<proteinExistence type="predicted"/>
<keyword evidence="3" id="KW-1185">Reference proteome</keyword>
<keyword evidence="2" id="KW-0378">Hydrolase</keyword>
<dbReference type="InterPro" id="IPR012338">
    <property type="entry name" value="Beta-lactam/transpept-like"/>
</dbReference>
<protein>
    <submittedName>
        <fullName evidence="2">Serine hydrolase domain-containing protein</fullName>
    </submittedName>
</protein>
<dbReference type="EMBL" id="BAAAGS010000032">
    <property type="protein sequence ID" value="GAA0541181.1"/>
    <property type="molecule type" value="Genomic_DNA"/>
</dbReference>
<organism evidence="2 3">
    <name type="scientific">Saccharopolyspora erythraea</name>
    <name type="common">Streptomyces erythraeus</name>
    <dbReference type="NCBI Taxonomy" id="1836"/>
    <lineage>
        <taxon>Bacteria</taxon>
        <taxon>Bacillati</taxon>
        <taxon>Actinomycetota</taxon>
        <taxon>Actinomycetes</taxon>
        <taxon>Pseudonocardiales</taxon>
        <taxon>Pseudonocardiaceae</taxon>
        <taxon>Saccharopolyspora</taxon>
    </lineage>
</organism>
<dbReference type="Gene3D" id="3.40.710.10">
    <property type="entry name" value="DD-peptidase/beta-lactamase superfamily"/>
    <property type="match status" value="1"/>
</dbReference>
<comment type="caution">
    <text evidence="2">The sequence shown here is derived from an EMBL/GenBank/DDBJ whole genome shotgun (WGS) entry which is preliminary data.</text>
</comment>
<evidence type="ECO:0000313" key="2">
    <source>
        <dbReference type="EMBL" id="GAA0541181.1"/>
    </source>
</evidence>
<reference evidence="2 3" key="1">
    <citation type="journal article" date="2019" name="Int. J. Syst. Evol. Microbiol.">
        <title>The Global Catalogue of Microorganisms (GCM) 10K type strain sequencing project: providing services to taxonomists for standard genome sequencing and annotation.</title>
        <authorList>
            <consortium name="The Broad Institute Genomics Platform"/>
            <consortium name="The Broad Institute Genome Sequencing Center for Infectious Disease"/>
            <person name="Wu L."/>
            <person name="Ma J."/>
        </authorList>
    </citation>
    <scope>NUCLEOTIDE SEQUENCE [LARGE SCALE GENOMIC DNA]</scope>
    <source>
        <strain evidence="2 3">JCM 10303</strain>
    </source>
</reference>
<dbReference type="GO" id="GO:0016787">
    <property type="term" value="F:hydrolase activity"/>
    <property type="evidence" value="ECO:0007669"/>
    <property type="project" value="UniProtKB-KW"/>
</dbReference>
<sequence>MTAQPTSTLADRLQRAAETVDAPDVVFAFSERGHRTVVTAGTASVGRSREHLHYEIGSASKTFLGLLLADLATSGVLDYDTPARDCLPIALGRPRASAEITLRHLITHTSGLPSVPHQAAFYRHLLWRPNPTNPYAAFTQARLLAAFHRHGARARPGLRWCYSNFAAAVLGHALAQVTGTAYDDLLAQRILAPMGLRQTRLAPGPPGTDAPGHRRGGSTRVPPVELGAVAPAGAVRATPGDLLTYLEAHLAPDDSPLHEALDAVRTPHPVSRPRHAPARTLTWFLDDTEHGPVYFHGGATFGQNAYLGYRPATRTALAAIATRRHDRRNVLINTAHALLTSTPT</sequence>
<dbReference type="PANTHER" id="PTHR46825:SF7">
    <property type="entry name" value="D-ALANYL-D-ALANINE CARBOXYPEPTIDASE"/>
    <property type="match status" value="1"/>
</dbReference>
<accession>A0ABN1DE21</accession>
<dbReference type="SUPFAM" id="SSF56601">
    <property type="entry name" value="beta-lactamase/transpeptidase-like"/>
    <property type="match status" value="1"/>
</dbReference>